<dbReference type="Pfam" id="PF02810">
    <property type="entry name" value="SEC-C"/>
    <property type="match status" value="1"/>
</dbReference>
<name>A0ABS8CUZ7_9FIRM</name>
<dbReference type="SUPFAM" id="SSF103642">
    <property type="entry name" value="Sec-C motif"/>
    <property type="match status" value="1"/>
</dbReference>
<accession>A0ABS8CUZ7</accession>
<dbReference type="Pfam" id="PF25948">
    <property type="entry name" value="DUF7986"/>
    <property type="match status" value="1"/>
</dbReference>
<comment type="caution">
    <text evidence="1">The sequence shown here is derived from an EMBL/GenBank/DDBJ whole genome shotgun (WGS) entry which is preliminary data.</text>
</comment>
<protein>
    <submittedName>
        <fullName evidence="1">SEC-C domain-containing protein</fullName>
    </submittedName>
</protein>
<evidence type="ECO:0000313" key="2">
    <source>
        <dbReference type="Proteomes" id="UP001299409"/>
    </source>
</evidence>
<evidence type="ECO:0000313" key="1">
    <source>
        <dbReference type="EMBL" id="MCB5445261.1"/>
    </source>
</evidence>
<sequence>MVGRNELCPCGSGRKYKKCCLEKDKAKDIARNRIKLGEKQFDNLITKISESTSEDYKAYKNKCEVDFGVSSYELENLMNVYYLVNYKYNKQSSLMMNYFNKHKQNINDADAEIIENTLNSYMSVYQVKEKDINKVLLRDIVLNEDVYVEDIDLFSEFKVGDFLLARIIPVGNTKIFVDKVVKINESRKTQIKNDIDNRFKQTKKKCKTKKQCLINNIKFMYQNLIEVRREYIVDTSCDVVEENIKEVLHEYVDENKPKVVQIDNKNKKQQKEKQKESKLTLIQNREKEIANKAYQKEKIDEKPVIEHGEKEIILEIEEPITQTLKEEVEKEIALPMVQSIDEKIEKEIRQPIVEQAKKELIIEVEKPIKNEKIEEKTIGKSKPRKQVMARISKHPERFRNRKRRNQRLEDKLKQRIRKTKKIEGMIAGLEFIRQRKLIRDRELDLKDRERQLDEKLTKKSLEALENEPKKTCEKQNERVGMNKDCNVEVKENIKVENERQSSNIEDVQTYKVEQIESKIENISMSKMEQQIESKIENNLVAKMMVQELPKEQKIEIKDTKQIECKDSQEQCKIYSILISKVENEYKQQCIKAWKNFKKLHKSYTGSESGWAAAIEYDVKKGIDDSVTQEQIAKKYNVSARTLGKRYKELKIS</sequence>
<organism evidence="1 2">
    <name type="scientific">Intestinibacter bartlettii</name>
    <dbReference type="NCBI Taxonomy" id="261299"/>
    <lineage>
        <taxon>Bacteria</taxon>
        <taxon>Bacillati</taxon>
        <taxon>Bacillota</taxon>
        <taxon>Clostridia</taxon>
        <taxon>Peptostreptococcales</taxon>
        <taxon>Peptostreptococcaceae</taxon>
        <taxon>Intestinibacter</taxon>
    </lineage>
</organism>
<keyword evidence="2" id="KW-1185">Reference proteome</keyword>
<dbReference type="InterPro" id="IPR004027">
    <property type="entry name" value="SEC_C_motif"/>
</dbReference>
<reference evidence="1 2" key="1">
    <citation type="submission" date="2021-10" db="EMBL/GenBank/DDBJ databases">
        <title>Collection of gut derived symbiotic bacterial strains cultured from healthy donors.</title>
        <authorList>
            <person name="Lin H."/>
            <person name="Littmann E."/>
            <person name="Claire K."/>
            <person name="Pamer E."/>
        </authorList>
    </citation>
    <scope>NUCLEOTIDE SEQUENCE [LARGE SCALE GENOMIC DNA]</scope>
    <source>
        <strain evidence="1 2">MSK.17.68</strain>
    </source>
</reference>
<dbReference type="InterPro" id="IPR058292">
    <property type="entry name" value="DUF7986"/>
</dbReference>
<dbReference type="RefSeq" id="WP_226924060.1">
    <property type="nucleotide sequence ID" value="NZ_JAJBMB010000002.1"/>
</dbReference>
<dbReference type="Gene3D" id="3.10.450.50">
    <property type="match status" value="1"/>
</dbReference>
<proteinExistence type="predicted"/>
<dbReference type="Proteomes" id="UP001299409">
    <property type="component" value="Unassembled WGS sequence"/>
</dbReference>
<dbReference type="EMBL" id="JAJBMB010000002">
    <property type="protein sequence ID" value="MCB5445261.1"/>
    <property type="molecule type" value="Genomic_DNA"/>
</dbReference>
<gene>
    <name evidence="1" type="ORF">LIP50_03485</name>
</gene>